<dbReference type="EMBL" id="LCOA01000027">
    <property type="protein sequence ID" value="KKU67906.1"/>
    <property type="molecule type" value="Genomic_DNA"/>
</dbReference>
<keyword evidence="3" id="KW-0378">Hydrolase</keyword>
<feature type="binding site" evidence="6">
    <location>
        <position position="218"/>
    </location>
    <ligand>
        <name>Mg(2+)</name>
        <dbReference type="ChEBI" id="CHEBI:18420"/>
        <label>1</label>
    </ligand>
</feature>
<name>A0A0G1SER4_9BACT</name>
<comment type="cofactor">
    <cofactor evidence="6">
        <name>Mg(2+)</name>
        <dbReference type="ChEBI" id="CHEBI:18420"/>
    </cofactor>
    <cofactor evidence="6">
        <name>Mn(2+)</name>
        <dbReference type="ChEBI" id="CHEBI:29035"/>
    </cofactor>
    <text evidence="6">Probably binds two magnesium or manganese ions per subunit.</text>
</comment>
<dbReference type="SUPFAM" id="SSF56219">
    <property type="entry name" value="DNase I-like"/>
    <property type="match status" value="1"/>
</dbReference>
<dbReference type="GO" id="GO:0046872">
    <property type="term" value="F:metal ion binding"/>
    <property type="evidence" value="ECO:0007669"/>
    <property type="project" value="UniProtKB-KW"/>
</dbReference>
<evidence type="ECO:0000256" key="2">
    <source>
        <dbReference type="ARBA" id="ARBA00022723"/>
    </source>
</evidence>
<evidence type="ECO:0000313" key="10">
    <source>
        <dbReference type="Proteomes" id="UP000034565"/>
    </source>
</evidence>
<feature type="active site" evidence="5">
    <location>
        <position position="178"/>
    </location>
</feature>
<dbReference type="GO" id="GO:0006284">
    <property type="term" value="P:base-excision repair"/>
    <property type="evidence" value="ECO:0007669"/>
    <property type="project" value="TreeGrafter"/>
</dbReference>
<evidence type="ECO:0000256" key="6">
    <source>
        <dbReference type="PIRSR" id="PIRSR604808-2"/>
    </source>
</evidence>
<sequence>MFAQADGGFDSHTLRHGGIEQWWLTSLENWGPQGHVGSNPSSSAFASLKLGYGGYCPPERKRAWCGNVVHMKIVSWNVNGIRSIFKTTFRDWLASENPDVVCLQEIKADTASLTEEITQIDGYFAYFNPGLKKGHSGVAIYSKVEPVSVERKLGIPRFDAEGRCLKLTFRDFALLNFYMPNGGRFKDDMPYKLDVYTQLFPVLKELSGQETVLAGDFNIAHTELDLYYPKQNEDNTMFTPKEREQISTLINLGYVDTFRCKHPQQKAYTWWSYAYNSRQNDIGWRIDYVFVSKPLEKLIVDSFTQREIVGSDHGPYVVVLAKSFDTKTPPVYKKTQIQDSLFS</sequence>
<dbReference type="AlphaFoldDB" id="A0A0G1SER4"/>
<evidence type="ECO:0000256" key="7">
    <source>
        <dbReference type="PIRSR" id="PIRSR604808-3"/>
    </source>
</evidence>
<feature type="site" description="Interaction with DNA substrate" evidence="7">
    <location>
        <position position="313"/>
    </location>
</feature>
<dbReference type="GO" id="GO:0008311">
    <property type="term" value="F:double-stranded DNA 3'-5' DNA exonuclease activity"/>
    <property type="evidence" value="ECO:0007669"/>
    <property type="project" value="TreeGrafter"/>
</dbReference>
<feature type="binding site" evidence="6">
    <location>
        <position position="313"/>
    </location>
    <ligand>
        <name>Mg(2+)</name>
        <dbReference type="ChEBI" id="CHEBI:18420"/>
        <label>1</label>
    </ligand>
</feature>
<protein>
    <submittedName>
        <fullName evidence="9">Exodeoxyribonuclease III</fullName>
    </submittedName>
</protein>
<feature type="site" description="Important for catalytic activity" evidence="7">
    <location>
        <position position="287"/>
    </location>
</feature>
<comment type="similarity">
    <text evidence="1">Belongs to the DNA repair enzymes AP/ExoA family.</text>
</comment>
<evidence type="ECO:0000256" key="5">
    <source>
        <dbReference type="PIRSR" id="PIRSR604808-1"/>
    </source>
</evidence>
<dbReference type="GO" id="GO:0008081">
    <property type="term" value="F:phosphoric diester hydrolase activity"/>
    <property type="evidence" value="ECO:0007669"/>
    <property type="project" value="TreeGrafter"/>
</dbReference>
<evidence type="ECO:0000259" key="8">
    <source>
        <dbReference type="Pfam" id="PF03372"/>
    </source>
</evidence>
<evidence type="ECO:0000256" key="4">
    <source>
        <dbReference type="ARBA" id="ARBA00022842"/>
    </source>
</evidence>
<feature type="active site" description="Proton donor/acceptor" evidence="5">
    <location>
        <position position="216"/>
    </location>
</feature>
<keyword evidence="6" id="KW-0464">Manganese</keyword>
<evidence type="ECO:0000313" key="9">
    <source>
        <dbReference type="EMBL" id="KKU67906.1"/>
    </source>
</evidence>
<feature type="binding site" evidence="6">
    <location>
        <position position="77"/>
    </location>
    <ligand>
        <name>Mg(2+)</name>
        <dbReference type="ChEBI" id="CHEBI:18420"/>
        <label>1</label>
    </ligand>
</feature>
<reference evidence="9 10" key="1">
    <citation type="journal article" date="2015" name="Nature">
        <title>rRNA introns, odd ribosomes, and small enigmatic genomes across a large radiation of phyla.</title>
        <authorList>
            <person name="Brown C.T."/>
            <person name="Hug L.A."/>
            <person name="Thomas B.C."/>
            <person name="Sharon I."/>
            <person name="Castelle C.J."/>
            <person name="Singh A."/>
            <person name="Wilkins M.J."/>
            <person name="Williams K.H."/>
            <person name="Banfield J.F."/>
        </authorList>
    </citation>
    <scope>NUCLEOTIDE SEQUENCE [LARGE SCALE GENOMIC DNA]</scope>
</reference>
<dbReference type="Proteomes" id="UP000034565">
    <property type="component" value="Unassembled WGS sequence"/>
</dbReference>
<dbReference type="Pfam" id="PF03372">
    <property type="entry name" value="Exo_endo_phos"/>
    <property type="match status" value="1"/>
</dbReference>
<feature type="binding site" evidence="6">
    <location>
        <position position="105"/>
    </location>
    <ligand>
        <name>Mg(2+)</name>
        <dbReference type="ChEBI" id="CHEBI:18420"/>
        <label>1</label>
    </ligand>
</feature>
<comment type="caution">
    <text evidence="9">The sequence shown here is derived from an EMBL/GenBank/DDBJ whole genome shotgun (WGS) entry which is preliminary data.</text>
</comment>
<dbReference type="GO" id="GO:0003906">
    <property type="term" value="F:DNA-(apurinic or apyrimidinic site) endonuclease activity"/>
    <property type="evidence" value="ECO:0007669"/>
    <property type="project" value="TreeGrafter"/>
</dbReference>
<dbReference type="Gene3D" id="3.60.10.10">
    <property type="entry name" value="Endonuclease/exonuclease/phosphatase"/>
    <property type="match status" value="1"/>
</dbReference>
<dbReference type="NCBIfam" id="TIGR00195">
    <property type="entry name" value="exoDNase_III"/>
    <property type="match status" value="1"/>
</dbReference>
<keyword evidence="2 6" id="KW-0479">Metal-binding</keyword>
<evidence type="ECO:0000256" key="3">
    <source>
        <dbReference type="ARBA" id="ARBA00022801"/>
    </source>
</evidence>
<dbReference type="InterPro" id="IPR036691">
    <property type="entry name" value="Endo/exonu/phosph_ase_sf"/>
</dbReference>
<evidence type="ECO:0000256" key="1">
    <source>
        <dbReference type="ARBA" id="ARBA00007092"/>
    </source>
</evidence>
<dbReference type="InterPro" id="IPR020847">
    <property type="entry name" value="AP_endonuclease_F1_BS"/>
</dbReference>
<organism evidence="9 10">
    <name type="scientific">Candidatus Amesbacteria bacterium GW2011_GWA1_47_20</name>
    <dbReference type="NCBI Taxonomy" id="1618354"/>
    <lineage>
        <taxon>Bacteria</taxon>
        <taxon>Candidatus Amesiibacteriota</taxon>
    </lineage>
</organism>
<dbReference type="InterPro" id="IPR004808">
    <property type="entry name" value="AP_endonuc_1"/>
</dbReference>
<feature type="active site" description="Proton acceptor" evidence="5">
    <location>
        <position position="313"/>
    </location>
</feature>
<dbReference type="InterPro" id="IPR005135">
    <property type="entry name" value="Endo/exonuclease/phosphatase"/>
</dbReference>
<dbReference type="GO" id="GO:0003677">
    <property type="term" value="F:DNA binding"/>
    <property type="evidence" value="ECO:0007669"/>
    <property type="project" value="InterPro"/>
</dbReference>
<gene>
    <name evidence="9" type="ORF">UX92_C0027G0002</name>
</gene>
<dbReference type="PROSITE" id="PS00726">
    <property type="entry name" value="AP_NUCLEASE_F1_1"/>
    <property type="match status" value="1"/>
</dbReference>
<accession>A0A0G1SER4</accession>
<feature type="binding site" evidence="6">
    <location>
        <position position="216"/>
    </location>
    <ligand>
        <name>Mg(2+)</name>
        <dbReference type="ChEBI" id="CHEBI:18420"/>
        <label>1</label>
    </ligand>
</feature>
<proteinExistence type="inferred from homology"/>
<dbReference type="NCBIfam" id="TIGR00633">
    <property type="entry name" value="xth"/>
    <property type="match status" value="1"/>
</dbReference>
<keyword evidence="4 6" id="KW-0460">Magnesium</keyword>
<feature type="binding site" evidence="6">
    <location>
        <position position="312"/>
    </location>
    <ligand>
        <name>Mg(2+)</name>
        <dbReference type="ChEBI" id="CHEBI:18420"/>
        <label>1</label>
    </ligand>
</feature>
<dbReference type="PANTHER" id="PTHR22748">
    <property type="entry name" value="AP ENDONUCLEASE"/>
    <property type="match status" value="1"/>
</dbReference>
<feature type="site" description="Transition state stabilizer" evidence="7">
    <location>
        <position position="218"/>
    </location>
</feature>
<dbReference type="PANTHER" id="PTHR22748:SF6">
    <property type="entry name" value="DNA-(APURINIC OR APYRIMIDINIC SITE) ENDONUCLEASE"/>
    <property type="match status" value="1"/>
</dbReference>
<dbReference type="PROSITE" id="PS51435">
    <property type="entry name" value="AP_NUCLEASE_F1_4"/>
    <property type="match status" value="1"/>
</dbReference>
<feature type="domain" description="Endonuclease/exonuclease/phosphatase" evidence="8">
    <location>
        <begin position="74"/>
        <end position="313"/>
    </location>
</feature>